<dbReference type="InterPro" id="IPR052557">
    <property type="entry name" value="CAP/Cytokinesis_protein"/>
</dbReference>
<protein>
    <submittedName>
        <fullName evidence="3">Transglutaminase domain-containing protein</fullName>
    </submittedName>
</protein>
<dbReference type="InterPro" id="IPR038765">
    <property type="entry name" value="Papain-like_cys_pep_sf"/>
</dbReference>
<evidence type="ECO:0000256" key="1">
    <source>
        <dbReference type="SAM" id="MobiDB-lite"/>
    </source>
</evidence>
<feature type="region of interest" description="Disordered" evidence="1">
    <location>
        <begin position="36"/>
        <end position="68"/>
    </location>
</feature>
<accession>A0ABW4YIT9</accession>
<dbReference type="PANTHER" id="PTHR46333">
    <property type="entry name" value="CYTOKINESIS PROTEIN 3"/>
    <property type="match status" value="1"/>
</dbReference>
<dbReference type="Proteomes" id="UP001597362">
    <property type="component" value="Unassembled WGS sequence"/>
</dbReference>
<keyword evidence="4" id="KW-1185">Reference proteome</keyword>
<feature type="domain" description="Transglutaminase-like" evidence="2">
    <location>
        <begin position="225"/>
        <end position="281"/>
    </location>
</feature>
<dbReference type="InterPro" id="IPR002931">
    <property type="entry name" value="Transglutaminase-like"/>
</dbReference>
<reference evidence="4" key="1">
    <citation type="journal article" date="2019" name="Int. J. Syst. Evol. Microbiol.">
        <title>The Global Catalogue of Microorganisms (GCM) 10K type strain sequencing project: providing services to taxonomists for standard genome sequencing and annotation.</title>
        <authorList>
            <consortium name="The Broad Institute Genomics Platform"/>
            <consortium name="The Broad Institute Genome Sequencing Center for Infectious Disease"/>
            <person name="Wu L."/>
            <person name="Ma J."/>
        </authorList>
    </citation>
    <scope>NUCLEOTIDE SEQUENCE [LARGE SCALE GENOMIC DNA]</scope>
    <source>
        <strain evidence="4">GH52</strain>
    </source>
</reference>
<name>A0ABW4YIT9_9BACL</name>
<feature type="compositionally biased region" description="Polar residues" evidence="1">
    <location>
        <begin position="36"/>
        <end position="45"/>
    </location>
</feature>
<dbReference type="RefSeq" id="WP_377770542.1">
    <property type="nucleotide sequence ID" value="NZ_JBHUHO010000017.1"/>
</dbReference>
<dbReference type="SUPFAM" id="SSF54001">
    <property type="entry name" value="Cysteine proteinases"/>
    <property type="match status" value="1"/>
</dbReference>
<proteinExistence type="predicted"/>
<organism evidence="3 4">
    <name type="scientific">Paenibacillus yanchengensis</name>
    <dbReference type="NCBI Taxonomy" id="2035833"/>
    <lineage>
        <taxon>Bacteria</taxon>
        <taxon>Bacillati</taxon>
        <taxon>Bacillota</taxon>
        <taxon>Bacilli</taxon>
        <taxon>Bacillales</taxon>
        <taxon>Paenibacillaceae</taxon>
        <taxon>Paenibacillus</taxon>
    </lineage>
</organism>
<evidence type="ECO:0000313" key="3">
    <source>
        <dbReference type="EMBL" id="MFD2115409.1"/>
    </source>
</evidence>
<evidence type="ECO:0000313" key="4">
    <source>
        <dbReference type="Proteomes" id="UP001597362"/>
    </source>
</evidence>
<dbReference type="Gene3D" id="3.10.620.30">
    <property type="match status" value="1"/>
</dbReference>
<dbReference type="PANTHER" id="PTHR46333:SF2">
    <property type="entry name" value="CYTOKINESIS PROTEIN 3"/>
    <property type="match status" value="1"/>
</dbReference>
<gene>
    <name evidence="3" type="ORF">ACFSJH_06630</name>
</gene>
<dbReference type="EMBL" id="JBHUHO010000017">
    <property type="protein sequence ID" value="MFD2115409.1"/>
    <property type="molecule type" value="Genomic_DNA"/>
</dbReference>
<evidence type="ECO:0000259" key="2">
    <source>
        <dbReference type="SMART" id="SM00460"/>
    </source>
</evidence>
<sequence>MKRALWRLMWIVVIVYGIYYLNEQVKDESELSKQTLSDELSTLSTAEPIPPEVQMDSESSLEDDEQQVPSLLVPEDVESNDSLYEQINPEVAEPYVALEKEIRRAFLDREESFTVTFDGDSKKLKDDLGIIIEQAMTWDDYTAYIIESYRYTVQSFAKNNTITIESKYRESIEQSAFVSKQADDILAKIIKPEMNDHEKVLAIHDWIVTNITYDSSLTRYTAYDALTVGTTVCQGYSLITHRLMNGAGIESIITEGEVESGLHSWNMVKLDGHWYHIDTTWDDPVGGTGISYKYYLVTDEQLQKDHSWTNPYPVATVSYNQQLQQLTQQLNKADSNQEQGNLYENIRQHVGLHWFDDEHTVSSVSAIEQRMKAALKSKKELVQFRYNGDQELKQLLQAAAKKMNTSFSYSATFEPMIDGQSQFVNIQLKY</sequence>
<comment type="caution">
    <text evidence="3">The sequence shown here is derived from an EMBL/GenBank/DDBJ whole genome shotgun (WGS) entry which is preliminary data.</text>
</comment>
<dbReference type="Pfam" id="PF01841">
    <property type="entry name" value="Transglut_core"/>
    <property type="match status" value="1"/>
</dbReference>
<dbReference type="SMART" id="SM00460">
    <property type="entry name" value="TGc"/>
    <property type="match status" value="1"/>
</dbReference>